<feature type="domain" description="RNA polymerase sigma factor 70 region 4 type 2" evidence="6">
    <location>
        <begin position="106"/>
        <end position="156"/>
    </location>
</feature>
<dbReference type="NCBIfam" id="TIGR02985">
    <property type="entry name" value="Sig70_bacteroi1"/>
    <property type="match status" value="1"/>
</dbReference>
<evidence type="ECO:0000256" key="2">
    <source>
        <dbReference type="ARBA" id="ARBA00023015"/>
    </source>
</evidence>
<dbReference type="RefSeq" id="WP_207859292.1">
    <property type="nucleotide sequence ID" value="NZ_JAERMS010000004.1"/>
</dbReference>
<feature type="domain" description="RNA polymerase sigma-70 region 2" evidence="5">
    <location>
        <begin position="10"/>
        <end position="75"/>
    </location>
</feature>
<evidence type="ECO:0000256" key="1">
    <source>
        <dbReference type="ARBA" id="ARBA00010641"/>
    </source>
</evidence>
<dbReference type="Pfam" id="PF08281">
    <property type="entry name" value="Sigma70_r4_2"/>
    <property type="match status" value="1"/>
</dbReference>
<dbReference type="SUPFAM" id="SSF88659">
    <property type="entry name" value="Sigma3 and sigma4 domains of RNA polymerase sigma factors"/>
    <property type="match status" value="1"/>
</dbReference>
<evidence type="ECO:0000313" key="7">
    <source>
        <dbReference type="EMBL" id="MBO1362606.1"/>
    </source>
</evidence>
<evidence type="ECO:0000259" key="6">
    <source>
        <dbReference type="Pfam" id="PF08281"/>
    </source>
</evidence>
<dbReference type="InterPro" id="IPR013325">
    <property type="entry name" value="RNA_pol_sigma_r2"/>
</dbReference>
<dbReference type="Gene3D" id="1.10.1740.10">
    <property type="match status" value="1"/>
</dbReference>
<dbReference type="Proteomes" id="UP000664265">
    <property type="component" value="Unassembled WGS sequence"/>
</dbReference>
<evidence type="ECO:0000313" key="8">
    <source>
        <dbReference type="Proteomes" id="UP000664265"/>
    </source>
</evidence>
<dbReference type="InterPro" id="IPR013249">
    <property type="entry name" value="RNA_pol_sigma70_r4_t2"/>
</dbReference>
<accession>A0ABS3M340</accession>
<dbReference type="PANTHER" id="PTHR43133:SF46">
    <property type="entry name" value="RNA POLYMERASE SIGMA-70 FACTOR ECF SUBFAMILY"/>
    <property type="match status" value="1"/>
</dbReference>
<proteinExistence type="inferred from homology"/>
<keyword evidence="2" id="KW-0805">Transcription regulation</keyword>
<comment type="caution">
    <text evidence="7">The sequence shown here is derived from an EMBL/GenBank/DDBJ whole genome shotgun (WGS) entry which is preliminary data.</text>
</comment>
<dbReference type="EMBL" id="JAERMS010000004">
    <property type="protein sequence ID" value="MBO1362606.1"/>
    <property type="molecule type" value="Genomic_DNA"/>
</dbReference>
<organism evidence="7 8">
    <name type="scientific">Prevotella illustrans</name>
    <dbReference type="NCBI Taxonomy" id="2800387"/>
    <lineage>
        <taxon>Bacteria</taxon>
        <taxon>Pseudomonadati</taxon>
        <taxon>Bacteroidota</taxon>
        <taxon>Bacteroidia</taxon>
        <taxon>Bacteroidales</taxon>
        <taxon>Prevotellaceae</taxon>
        <taxon>Prevotella</taxon>
    </lineage>
</organism>
<dbReference type="InterPro" id="IPR007627">
    <property type="entry name" value="RNA_pol_sigma70_r2"/>
</dbReference>
<dbReference type="PANTHER" id="PTHR43133">
    <property type="entry name" value="RNA POLYMERASE ECF-TYPE SIGMA FACTO"/>
    <property type="match status" value="1"/>
</dbReference>
<keyword evidence="8" id="KW-1185">Reference proteome</keyword>
<dbReference type="InterPro" id="IPR013324">
    <property type="entry name" value="RNA_pol_sigma_r3/r4-like"/>
</dbReference>
<dbReference type="InterPro" id="IPR014327">
    <property type="entry name" value="RNA_pol_sigma70_bacteroid"/>
</dbReference>
<dbReference type="InterPro" id="IPR036388">
    <property type="entry name" value="WH-like_DNA-bd_sf"/>
</dbReference>
<keyword evidence="4" id="KW-0804">Transcription</keyword>
<sequence length="165" mass="20089">MEHKNDFDKIYRLYYPKLFYFIRQYIDDDDDCHDLANSVFENAWKCFGSLQAETIKSYLYTSARNKSIDYLRHQKQHRRYAQFVSKMSQYYIESNEFDLQRDKEELITQILDYLGEPTGRILRACYIEQKKYKEVAFEMQISISTVKKHMVKALKMIREKWGEIK</sequence>
<evidence type="ECO:0000256" key="4">
    <source>
        <dbReference type="ARBA" id="ARBA00023163"/>
    </source>
</evidence>
<dbReference type="SUPFAM" id="SSF88946">
    <property type="entry name" value="Sigma2 domain of RNA polymerase sigma factors"/>
    <property type="match status" value="1"/>
</dbReference>
<gene>
    <name evidence="7" type="ORF">JHU38_02235</name>
</gene>
<protein>
    <submittedName>
        <fullName evidence="7">RNA polymerase sigma-70 factor</fullName>
    </submittedName>
</protein>
<dbReference type="Gene3D" id="1.10.10.10">
    <property type="entry name" value="Winged helix-like DNA-binding domain superfamily/Winged helix DNA-binding domain"/>
    <property type="match status" value="1"/>
</dbReference>
<keyword evidence="3" id="KW-0731">Sigma factor</keyword>
<comment type="similarity">
    <text evidence="1">Belongs to the sigma-70 factor family. ECF subfamily.</text>
</comment>
<reference evidence="7 8" key="1">
    <citation type="submission" date="2021-01" db="EMBL/GenBank/DDBJ databases">
        <title>Prevotella A2931 sp. nov.</title>
        <authorList>
            <person name="Buhl M."/>
            <person name="Oberhettinger P."/>
        </authorList>
    </citation>
    <scope>NUCLEOTIDE SEQUENCE [LARGE SCALE GENOMIC DNA]</scope>
    <source>
        <strain evidence="7 8">A2931</strain>
    </source>
</reference>
<dbReference type="InterPro" id="IPR039425">
    <property type="entry name" value="RNA_pol_sigma-70-like"/>
</dbReference>
<dbReference type="NCBIfam" id="TIGR02937">
    <property type="entry name" value="sigma70-ECF"/>
    <property type="match status" value="1"/>
</dbReference>
<dbReference type="InterPro" id="IPR014284">
    <property type="entry name" value="RNA_pol_sigma-70_dom"/>
</dbReference>
<dbReference type="Pfam" id="PF04542">
    <property type="entry name" value="Sigma70_r2"/>
    <property type="match status" value="1"/>
</dbReference>
<evidence type="ECO:0000259" key="5">
    <source>
        <dbReference type="Pfam" id="PF04542"/>
    </source>
</evidence>
<name>A0ABS3M340_9BACT</name>
<evidence type="ECO:0000256" key="3">
    <source>
        <dbReference type="ARBA" id="ARBA00023082"/>
    </source>
</evidence>